<name>A0A4S3TMZ4_9EURY</name>
<feature type="compositionally biased region" description="Basic and acidic residues" evidence="1">
    <location>
        <begin position="40"/>
        <end position="59"/>
    </location>
</feature>
<reference evidence="2 3" key="1">
    <citation type="submission" date="2018-10" db="EMBL/GenBank/DDBJ databases">
        <title>Natronolimnobius sp. XQ-INN 246 isolated from Inner Mongolia Autonomous Region of China.</title>
        <authorList>
            <person name="Xue Q."/>
        </authorList>
    </citation>
    <scope>NUCLEOTIDE SEQUENCE [LARGE SCALE GENOMIC DNA]</scope>
    <source>
        <strain evidence="2 3">XQ-INN 246</strain>
    </source>
</reference>
<dbReference type="AlphaFoldDB" id="A0A4S3TMZ4"/>
<organism evidence="2 3">
    <name type="scientific">Salinadaptatus halalkaliphilus</name>
    <dbReference type="NCBI Taxonomy" id="2419781"/>
    <lineage>
        <taxon>Archaea</taxon>
        <taxon>Methanobacteriati</taxon>
        <taxon>Methanobacteriota</taxon>
        <taxon>Stenosarchaea group</taxon>
        <taxon>Halobacteria</taxon>
        <taxon>Halobacteriales</taxon>
        <taxon>Natrialbaceae</taxon>
        <taxon>Salinadaptatus</taxon>
    </lineage>
</organism>
<feature type="region of interest" description="Disordered" evidence="1">
    <location>
        <begin position="1"/>
        <end position="59"/>
    </location>
</feature>
<proteinExistence type="predicted"/>
<keyword evidence="3" id="KW-1185">Reference proteome</keyword>
<evidence type="ECO:0000313" key="3">
    <source>
        <dbReference type="Proteomes" id="UP000318864"/>
    </source>
</evidence>
<sequence length="59" mass="6806">MFDQLTPSRHRFPAGRDGDRTTPIDKPSERRIDTGGQNDESNRDTEHRRADRTGDDVPR</sequence>
<dbReference type="Proteomes" id="UP000318864">
    <property type="component" value="Unassembled WGS sequence"/>
</dbReference>
<accession>A0A4S3TMZ4</accession>
<gene>
    <name evidence="2" type="ORF">D8Y22_06680</name>
</gene>
<dbReference type="RefSeq" id="WP_141463930.1">
    <property type="nucleotide sequence ID" value="NZ_RBZW01000018.1"/>
</dbReference>
<evidence type="ECO:0000313" key="2">
    <source>
        <dbReference type="EMBL" id="THE65612.1"/>
    </source>
</evidence>
<protein>
    <submittedName>
        <fullName evidence="2">Uncharacterized protein</fullName>
    </submittedName>
</protein>
<dbReference type="EMBL" id="RBZW01000018">
    <property type="protein sequence ID" value="THE65612.1"/>
    <property type="molecule type" value="Genomic_DNA"/>
</dbReference>
<evidence type="ECO:0000256" key="1">
    <source>
        <dbReference type="SAM" id="MobiDB-lite"/>
    </source>
</evidence>
<feature type="compositionally biased region" description="Basic and acidic residues" evidence="1">
    <location>
        <begin position="14"/>
        <end position="33"/>
    </location>
</feature>
<comment type="caution">
    <text evidence="2">The sequence shown here is derived from an EMBL/GenBank/DDBJ whole genome shotgun (WGS) entry which is preliminary data.</text>
</comment>